<protein>
    <submittedName>
        <fullName evidence="2">F-box domain-containing protein</fullName>
    </submittedName>
</protein>
<sequence length="529" mass="61513">MNKSTLNHMNAALRIPHIMEACAPTAIAKVNLCKLSQDFKLRTTKMKFTEFQNIYENKNLGNNQYRILFYTLIFQNRCYGQLIGLNFLNEETFIKLLNLPLMKKCLNELQCLKLQTKEFLALEVGDYCLSALKLLSEKTSYVNEIVIDYNEVGFIDSFYKDSLLMLAELKSKIKIELLIKSDCDYTELIKLLGTADLQLYKFQFKLSSSDDLVILSKIMQKLDERGKAKDVITKIIISQYSSTNQNLTPVVYNSFFNYGKLYIDMGDTSFHHWKYLIHHPILSWHIFYYVKCIKINFYTFFGYMPTENTEIFLALCEKKYLSIVSNLEILDLSFSNSRDYKMNDFDMILDAFMKAIPKSVKKLYFTASTSSTHESIKKIEANLNNLEEVHFIRLDQQHYLIDLQCFVHFQNLQILFISCIRKTKLNFSNKLRVLSIECSAFKDVKGPEEKFVSSQNAAERILITIESKCKAIESEIPTKQTACNCNQIQTSFTCLSIRHNLDGLLIYVNCKSIADYEFYLNVIKNNSET</sequence>
<name>A0AC35TSS7_9BILA</name>
<accession>A0AC35TSS7</accession>
<organism evidence="1 2">
    <name type="scientific">Rhabditophanes sp. KR3021</name>
    <dbReference type="NCBI Taxonomy" id="114890"/>
    <lineage>
        <taxon>Eukaryota</taxon>
        <taxon>Metazoa</taxon>
        <taxon>Ecdysozoa</taxon>
        <taxon>Nematoda</taxon>
        <taxon>Chromadorea</taxon>
        <taxon>Rhabditida</taxon>
        <taxon>Tylenchina</taxon>
        <taxon>Panagrolaimomorpha</taxon>
        <taxon>Strongyloidoidea</taxon>
        <taxon>Alloionematidae</taxon>
        <taxon>Rhabditophanes</taxon>
    </lineage>
</organism>
<proteinExistence type="predicted"/>
<dbReference type="WBParaSite" id="RSKR_0000386866.1">
    <property type="protein sequence ID" value="RSKR_0000386866.1"/>
    <property type="gene ID" value="RSKR_0000386866"/>
</dbReference>
<evidence type="ECO:0000313" key="2">
    <source>
        <dbReference type="WBParaSite" id="RSKR_0000386866.1"/>
    </source>
</evidence>
<reference evidence="2" key="1">
    <citation type="submission" date="2016-11" db="UniProtKB">
        <authorList>
            <consortium name="WormBaseParasite"/>
        </authorList>
    </citation>
    <scope>IDENTIFICATION</scope>
    <source>
        <strain evidence="2">KR3021</strain>
    </source>
</reference>
<dbReference type="Proteomes" id="UP000095286">
    <property type="component" value="Unplaced"/>
</dbReference>
<evidence type="ECO:0000313" key="1">
    <source>
        <dbReference type="Proteomes" id="UP000095286"/>
    </source>
</evidence>